<dbReference type="GO" id="GO:0015833">
    <property type="term" value="P:peptide transport"/>
    <property type="evidence" value="ECO:0007669"/>
    <property type="project" value="TreeGrafter"/>
</dbReference>
<dbReference type="PANTHER" id="PTHR30290:SF9">
    <property type="entry name" value="OLIGOPEPTIDE-BINDING PROTEIN APPA"/>
    <property type="match status" value="1"/>
</dbReference>
<evidence type="ECO:0000259" key="4">
    <source>
        <dbReference type="Pfam" id="PF00496"/>
    </source>
</evidence>
<dbReference type="PIRSF" id="PIRSF002741">
    <property type="entry name" value="MppA"/>
    <property type="match status" value="1"/>
</dbReference>
<evidence type="ECO:0000313" key="5">
    <source>
        <dbReference type="EMBL" id="PXY24615.1"/>
    </source>
</evidence>
<comment type="similarity">
    <text evidence="1">Belongs to the bacterial solute-binding protein 5 family.</text>
</comment>
<dbReference type="Pfam" id="PF00496">
    <property type="entry name" value="SBP_bac_5"/>
    <property type="match status" value="1"/>
</dbReference>
<sequence length="487" mass="53122">MQESGQGGAATKPVRGGTLVTTVASEPVPGAYFTGRPGNIFWSRNVLEPLLLLDDSGKEIPLLATDWSLSQENRVFTATLREGVKFHSGRPFTADDVVFSLEREMAGDGLASLKGAMEGWQVKATGKHTVTIESPRPLQEIVTSILDVTPIIDRETYRGLEDGSEVIGTGPFLWSEYRAGTDLVMKRNGSYWEDGLPYLDGVEVTVIKDSTAQLAALRSGRVQIANGLSTEDAKTIVDDSTYLLNAHHGLLYGVAFDVTQPPFDDVDLRHAVAYAIDRDRINNQVMGGLAGTSALPWSEDVTGYPKDLAGTYSYQPDKARQLVEKAGARGTSLQIDLHNLPVPRKIYEILARNLSDVGLRPSPRELSIADFEPQRSAGKLGPAYLIWSATAGLPPALMLDALAELRPEGNTQGYRDAEYQRLAQALIDSPDESATASRLRDLSQKMLDDAVFLPYAYTPLTDVQTSSVRDMVTGRYGRLMRAAYLAK</sequence>
<protein>
    <recommendedName>
        <fullName evidence="4">Solute-binding protein family 5 domain-containing protein</fullName>
    </recommendedName>
</protein>
<accession>A0A2V4B652</accession>
<keyword evidence="6" id="KW-1185">Reference proteome</keyword>
<evidence type="ECO:0000256" key="2">
    <source>
        <dbReference type="ARBA" id="ARBA00022448"/>
    </source>
</evidence>
<dbReference type="GO" id="GO:1904680">
    <property type="term" value="F:peptide transmembrane transporter activity"/>
    <property type="evidence" value="ECO:0007669"/>
    <property type="project" value="TreeGrafter"/>
</dbReference>
<dbReference type="Proteomes" id="UP000249915">
    <property type="component" value="Unassembled WGS sequence"/>
</dbReference>
<organism evidence="5 6">
    <name type="scientific">Prauserella muralis</name>
    <dbReference type="NCBI Taxonomy" id="588067"/>
    <lineage>
        <taxon>Bacteria</taxon>
        <taxon>Bacillati</taxon>
        <taxon>Actinomycetota</taxon>
        <taxon>Actinomycetes</taxon>
        <taxon>Pseudonocardiales</taxon>
        <taxon>Pseudonocardiaceae</taxon>
        <taxon>Prauserella</taxon>
    </lineage>
</organism>
<reference evidence="5 6" key="1">
    <citation type="submission" date="2016-07" db="EMBL/GenBank/DDBJ databases">
        <title>Draft genome sequence of Prauserella muralis DSM 45305, isolated from a mould-covered wall in an indoor environment.</title>
        <authorList>
            <person name="Ruckert C."/>
            <person name="Albersmeier A."/>
            <person name="Jiang C.-L."/>
            <person name="Jiang Y."/>
            <person name="Kalinowski J."/>
            <person name="Schneider O."/>
            <person name="Winkler A."/>
            <person name="Zotchev S.B."/>
        </authorList>
    </citation>
    <scope>NUCLEOTIDE SEQUENCE [LARGE SCALE GENOMIC DNA]</scope>
    <source>
        <strain evidence="5 6">DSM 45305</strain>
    </source>
</reference>
<dbReference type="GO" id="GO:0042597">
    <property type="term" value="C:periplasmic space"/>
    <property type="evidence" value="ECO:0007669"/>
    <property type="project" value="UniProtKB-ARBA"/>
</dbReference>
<dbReference type="InterPro" id="IPR030678">
    <property type="entry name" value="Peptide/Ni-bd"/>
</dbReference>
<evidence type="ECO:0000313" key="6">
    <source>
        <dbReference type="Proteomes" id="UP000249915"/>
    </source>
</evidence>
<dbReference type="InterPro" id="IPR039424">
    <property type="entry name" value="SBP_5"/>
</dbReference>
<dbReference type="EMBL" id="MASW01000004">
    <property type="protein sequence ID" value="PXY24615.1"/>
    <property type="molecule type" value="Genomic_DNA"/>
</dbReference>
<name>A0A2V4B652_9PSEU</name>
<feature type="domain" description="Solute-binding protein family 5" evidence="4">
    <location>
        <begin position="60"/>
        <end position="398"/>
    </location>
</feature>
<dbReference type="Gene3D" id="3.10.105.10">
    <property type="entry name" value="Dipeptide-binding Protein, Domain 3"/>
    <property type="match status" value="1"/>
</dbReference>
<dbReference type="PANTHER" id="PTHR30290">
    <property type="entry name" value="PERIPLASMIC BINDING COMPONENT OF ABC TRANSPORTER"/>
    <property type="match status" value="1"/>
</dbReference>
<keyword evidence="2" id="KW-0813">Transport</keyword>
<gene>
    <name evidence="5" type="ORF">BAY60_19040</name>
</gene>
<dbReference type="GO" id="GO:0043190">
    <property type="term" value="C:ATP-binding cassette (ABC) transporter complex"/>
    <property type="evidence" value="ECO:0007669"/>
    <property type="project" value="InterPro"/>
</dbReference>
<keyword evidence="3" id="KW-0732">Signal</keyword>
<dbReference type="InterPro" id="IPR000914">
    <property type="entry name" value="SBP_5_dom"/>
</dbReference>
<comment type="caution">
    <text evidence="5">The sequence shown here is derived from an EMBL/GenBank/DDBJ whole genome shotgun (WGS) entry which is preliminary data.</text>
</comment>
<dbReference type="AlphaFoldDB" id="A0A2V4B652"/>
<dbReference type="Gene3D" id="3.40.190.10">
    <property type="entry name" value="Periplasmic binding protein-like II"/>
    <property type="match status" value="1"/>
</dbReference>
<evidence type="ECO:0000256" key="1">
    <source>
        <dbReference type="ARBA" id="ARBA00005695"/>
    </source>
</evidence>
<proteinExistence type="inferred from homology"/>
<dbReference type="SUPFAM" id="SSF53850">
    <property type="entry name" value="Periplasmic binding protein-like II"/>
    <property type="match status" value="1"/>
</dbReference>
<evidence type="ECO:0000256" key="3">
    <source>
        <dbReference type="ARBA" id="ARBA00022729"/>
    </source>
</evidence>
<dbReference type="CDD" id="cd00995">
    <property type="entry name" value="PBP2_NikA_DppA_OppA_like"/>
    <property type="match status" value="1"/>
</dbReference>